<dbReference type="Proteomes" id="UP001206595">
    <property type="component" value="Unassembled WGS sequence"/>
</dbReference>
<keyword evidence="1" id="KW-1133">Transmembrane helix</keyword>
<keyword evidence="1" id="KW-0472">Membrane</keyword>
<accession>A0AAD5HJ73</accession>
<dbReference type="RefSeq" id="XP_051449435.1">
    <property type="nucleotide sequence ID" value="XM_051585433.1"/>
</dbReference>
<reference evidence="2" key="1">
    <citation type="submission" date="2021-06" db="EMBL/GenBank/DDBJ databases">
        <authorList>
            <consortium name="DOE Joint Genome Institute"/>
            <person name="Mondo S.J."/>
            <person name="Amses K.R."/>
            <person name="Simmons D.R."/>
            <person name="Longcore J.E."/>
            <person name="Seto K."/>
            <person name="Alves G.H."/>
            <person name="Bonds A.E."/>
            <person name="Quandt C.A."/>
            <person name="Davis W.J."/>
            <person name="Chang Y."/>
            <person name="Letcher P.M."/>
            <person name="Powell M.J."/>
            <person name="Kuo A."/>
            <person name="Labutti K."/>
            <person name="Pangilinan J."/>
            <person name="Andreopoulos W."/>
            <person name="Tritt A."/>
            <person name="Riley R."/>
            <person name="Hundley H."/>
            <person name="Johnson J."/>
            <person name="Lipzen A."/>
            <person name="Barry K."/>
            <person name="Berbee M.L."/>
            <person name="Buchler N.E."/>
            <person name="Grigoriev I.V."/>
            <person name="Spatafora J.W."/>
            <person name="Stajich J.E."/>
            <person name="James T.Y."/>
        </authorList>
    </citation>
    <scope>NUCLEOTIDE SEQUENCE</scope>
    <source>
        <strain evidence="2">AG</strain>
    </source>
</reference>
<dbReference type="AlphaFoldDB" id="A0AAD5HJ73"/>
<proteinExistence type="predicted"/>
<feature type="transmembrane region" description="Helical" evidence="1">
    <location>
        <begin position="42"/>
        <end position="60"/>
    </location>
</feature>
<reference evidence="2" key="2">
    <citation type="journal article" date="2022" name="Proc. Natl. Acad. Sci. U.S.A.">
        <title>Diploid-dominant life cycles characterize the early evolution of Fungi.</title>
        <authorList>
            <person name="Amses K.R."/>
            <person name="Simmons D.R."/>
            <person name="Longcore J.E."/>
            <person name="Mondo S.J."/>
            <person name="Seto K."/>
            <person name="Jeronimo G.H."/>
            <person name="Bonds A.E."/>
            <person name="Quandt C.A."/>
            <person name="Davis W.J."/>
            <person name="Chang Y."/>
            <person name="Federici B.A."/>
            <person name="Kuo A."/>
            <person name="LaButti K."/>
            <person name="Pangilinan J."/>
            <person name="Andreopoulos W."/>
            <person name="Tritt A."/>
            <person name="Riley R."/>
            <person name="Hundley H."/>
            <person name="Johnson J."/>
            <person name="Lipzen A."/>
            <person name="Barry K."/>
            <person name="Lang B.F."/>
            <person name="Cuomo C.A."/>
            <person name="Buchler N.E."/>
            <person name="Grigoriev I.V."/>
            <person name="Spatafora J.W."/>
            <person name="Stajich J.E."/>
            <person name="James T.Y."/>
        </authorList>
    </citation>
    <scope>NUCLEOTIDE SEQUENCE</scope>
    <source>
        <strain evidence="2">AG</strain>
    </source>
</reference>
<keyword evidence="1" id="KW-0812">Transmembrane</keyword>
<dbReference type="GeneID" id="75910781"/>
<dbReference type="EMBL" id="MU620893">
    <property type="protein sequence ID" value="KAI8584431.1"/>
    <property type="molecule type" value="Genomic_DNA"/>
</dbReference>
<evidence type="ECO:0000256" key="1">
    <source>
        <dbReference type="SAM" id="Phobius"/>
    </source>
</evidence>
<evidence type="ECO:0000313" key="2">
    <source>
        <dbReference type="EMBL" id="KAI8584431.1"/>
    </source>
</evidence>
<protein>
    <submittedName>
        <fullName evidence="2">Uncharacterized protein</fullName>
    </submittedName>
</protein>
<sequence>MISCFICGRVTLYTGRSQRRVVMHSNCTSSYSVNTVKYNLNHVHLACILALFYLVVRYFYIVKCTD</sequence>
<organism evidence="2 3">
    <name type="scientific">Umbelopsis ramanniana AG</name>
    <dbReference type="NCBI Taxonomy" id="1314678"/>
    <lineage>
        <taxon>Eukaryota</taxon>
        <taxon>Fungi</taxon>
        <taxon>Fungi incertae sedis</taxon>
        <taxon>Mucoromycota</taxon>
        <taxon>Mucoromycotina</taxon>
        <taxon>Umbelopsidomycetes</taxon>
        <taxon>Umbelopsidales</taxon>
        <taxon>Umbelopsidaceae</taxon>
        <taxon>Umbelopsis</taxon>
    </lineage>
</organism>
<comment type="caution">
    <text evidence="2">The sequence shown here is derived from an EMBL/GenBank/DDBJ whole genome shotgun (WGS) entry which is preliminary data.</text>
</comment>
<name>A0AAD5HJ73_UMBRA</name>
<evidence type="ECO:0000313" key="3">
    <source>
        <dbReference type="Proteomes" id="UP001206595"/>
    </source>
</evidence>
<gene>
    <name evidence="2" type="ORF">K450DRAFT_219830</name>
</gene>
<keyword evidence="3" id="KW-1185">Reference proteome</keyword>